<evidence type="ECO:0000256" key="1">
    <source>
        <dbReference type="SAM" id="MobiDB-lite"/>
    </source>
</evidence>
<evidence type="ECO:0008006" key="5">
    <source>
        <dbReference type="Google" id="ProtNLM"/>
    </source>
</evidence>
<dbReference type="EMBL" id="SRMO01000087">
    <property type="protein sequence ID" value="TGG90464.1"/>
    <property type="molecule type" value="Genomic_DNA"/>
</dbReference>
<dbReference type="AlphaFoldDB" id="A0A524RLU5"/>
<keyword evidence="2" id="KW-1133">Transmembrane helix</keyword>
<accession>A0A524RLU5</accession>
<evidence type="ECO:0000313" key="3">
    <source>
        <dbReference type="EMBL" id="TGG90464.1"/>
    </source>
</evidence>
<gene>
    <name evidence="3" type="ORF">ERJ67_10390</name>
</gene>
<reference evidence="3 4" key="1">
    <citation type="journal article" date="2019" name="mSystems">
        <title>Life at home and on the roam: Genomic adaptions reflect the dual lifestyle of an intracellular, facultative symbiont.</title>
        <authorList>
            <person name="Burgsdorf I."/>
        </authorList>
    </citation>
    <scope>NUCLEOTIDE SEQUENCE [LARGE SCALE GENOMIC DNA]</scope>
    <source>
        <strain evidence="3">277cV</strain>
    </source>
</reference>
<feature type="compositionally biased region" description="Low complexity" evidence="1">
    <location>
        <begin position="166"/>
        <end position="175"/>
    </location>
</feature>
<name>A0A524RLU5_9CHRO</name>
<comment type="caution">
    <text evidence="3">The sequence shown here is derived from an EMBL/GenBank/DDBJ whole genome shotgun (WGS) entry which is preliminary data.</text>
</comment>
<keyword evidence="2" id="KW-0472">Membrane</keyword>
<proteinExistence type="predicted"/>
<protein>
    <recommendedName>
        <fullName evidence="5">DUF1049 domain-containing protein</fullName>
    </recommendedName>
</protein>
<keyword evidence="2" id="KW-0812">Transmembrane</keyword>
<feature type="region of interest" description="Disordered" evidence="1">
    <location>
        <begin position="80"/>
        <end position="181"/>
    </location>
</feature>
<dbReference type="Proteomes" id="UP000317990">
    <property type="component" value="Unassembled WGS sequence"/>
</dbReference>
<feature type="compositionally biased region" description="Basic and acidic residues" evidence="1">
    <location>
        <begin position="84"/>
        <end position="111"/>
    </location>
</feature>
<feature type="transmembrane region" description="Helical" evidence="2">
    <location>
        <begin position="40"/>
        <end position="65"/>
    </location>
</feature>
<sequence length="181" mass="19422">MKRLLLLPLLAPLAVAFYLGMLNLANPVALRLLVWRTPALPLGLWVMVAAAGGGSLGSLAMALLLSPSDVPLRRRLRRPASEWSLRDDPPHAEAGADRRPEDGEDWRRQGDGESEQDEVPWGEQGAAMAWGPPPERNPDAPRPTMDVPFRVVQRGSTAPASGDGVAEGAAHGWDGAADDSW</sequence>
<organism evidence="3 4">
    <name type="scientific">Aphanocapsa feldmannii 277cV</name>
    <dbReference type="NCBI Taxonomy" id="2507553"/>
    <lineage>
        <taxon>Bacteria</taxon>
        <taxon>Bacillati</taxon>
        <taxon>Cyanobacteriota</taxon>
        <taxon>Cyanophyceae</taxon>
        <taxon>Oscillatoriophycideae</taxon>
        <taxon>Chroococcales</taxon>
        <taxon>Microcystaceae</taxon>
        <taxon>Aphanocapsa</taxon>
    </lineage>
</organism>
<evidence type="ECO:0000313" key="4">
    <source>
        <dbReference type="Proteomes" id="UP000317990"/>
    </source>
</evidence>
<evidence type="ECO:0000256" key="2">
    <source>
        <dbReference type="SAM" id="Phobius"/>
    </source>
</evidence>